<evidence type="ECO:0000256" key="1">
    <source>
        <dbReference type="ARBA" id="ARBA00023015"/>
    </source>
</evidence>
<evidence type="ECO:0000313" key="6">
    <source>
        <dbReference type="Proteomes" id="UP001208131"/>
    </source>
</evidence>
<dbReference type="SUPFAM" id="SSF51215">
    <property type="entry name" value="Regulatory protein AraC"/>
    <property type="match status" value="1"/>
</dbReference>
<evidence type="ECO:0000256" key="2">
    <source>
        <dbReference type="ARBA" id="ARBA00023125"/>
    </source>
</evidence>
<dbReference type="InterPro" id="IPR009057">
    <property type="entry name" value="Homeodomain-like_sf"/>
</dbReference>
<reference evidence="5 6" key="1">
    <citation type="journal article" date="2021" name="ISME Commun">
        <title>Automated analysis of genomic sequences facilitates high-throughput and comprehensive description of bacteria.</title>
        <authorList>
            <person name="Hitch T.C.A."/>
        </authorList>
    </citation>
    <scope>NUCLEOTIDE SEQUENCE [LARGE SCALE GENOMIC DNA]</scope>
    <source>
        <strain evidence="5 6">Sanger_31</strain>
    </source>
</reference>
<dbReference type="AlphaFoldDB" id="A0AAE3IFI6"/>
<comment type="caution">
    <text evidence="5">The sequence shown here is derived from an EMBL/GenBank/DDBJ whole genome shotgun (WGS) entry which is preliminary data.</text>
</comment>
<keyword evidence="2" id="KW-0238">DNA-binding</keyword>
<dbReference type="SUPFAM" id="SSF46689">
    <property type="entry name" value="Homeodomain-like"/>
    <property type="match status" value="2"/>
</dbReference>
<proteinExistence type="predicted"/>
<dbReference type="Pfam" id="PF12833">
    <property type="entry name" value="HTH_18"/>
    <property type="match status" value="1"/>
</dbReference>
<dbReference type="InterPro" id="IPR003313">
    <property type="entry name" value="AraC-bd"/>
</dbReference>
<dbReference type="InterPro" id="IPR020449">
    <property type="entry name" value="Tscrpt_reg_AraC-type_HTH"/>
</dbReference>
<dbReference type="PROSITE" id="PS01124">
    <property type="entry name" value="HTH_ARAC_FAMILY_2"/>
    <property type="match status" value="1"/>
</dbReference>
<dbReference type="PANTHER" id="PTHR43280:SF30">
    <property type="entry name" value="MMSAB OPERON REGULATORY PROTEIN"/>
    <property type="match status" value="1"/>
</dbReference>
<dbReference type="SMART" id="SM00342">
    <property type="entry name" value="HTH_ARAC"/>
    <property type="match status" value="1"/>
</dbReference>
<feature type="domain" description="HTH araC/xylS-type" evidence="4">
    <location>
        <begin position="174"/>
        <end position="272"/>
    </location>
</feature>
<dbReference type="EMBL" id="JAOQJZ010000003">
    <property type="protein sequence ID" value="MCU6705065.1"/>
    <property type="molecule type" value="Genomic_DNA"/>
</dbReference>
<accession>A0AAE3IFI6</accession>
<dbReference type="Gene3D" id="1.10.10.60">
    <property type="entry name" value="Homeodomain-like"/>
    <property type="match status" value="2"/>
</dbReference>
<gene>
    <name evidence="5" type="ORF">OCV57_03870</name>
</gene>
<organism evidence="5 6">
    <name type="scientific">Hominimerdicola aceti</name>
    <dbReference type="NCBI Taxonomy" id="2981726"/>
    <lineage>
        <taxon>Bacteria</taxon>
        <taxon>Bacillati</taxon>
        <taxon>Bacillota</taxon>
        <taxon>Clostridia</taxon>
        <taxon>Eubacteriales</taxon>
        <taxon>Oscillospiraceae</taxon>
        <taxon>Hominimerdicola</taxon>
    </lineage>
</organism>
<dbReference type="Proteomes" id="UP001208131">
    <property type="component" value="Unassembled WGS sequence"/>
</dbReference>
<sequence>MNTDRHSFKSDQTDALSLSVYNVGYEKCQGLHSWGSGVRDHYLIHHIISGKGVYKTPQGEYHLSAGDTFLIYPYTVITYTADKNDPWEYYWAGFNGSDAEFILDRAGFTRECPVISADFGSELKDSLERIYRLSGNRSSDLVKMTGQLYITLGILMERSGSQSRSGSTAKGYVTKAKNYIAHNYTLGIGVENATDFVGVSRATLYRAFMEYEGISPAQYITDFRVNAACRLLEETELPVSAVARSVGYNDSLYFSRIFHKTKGVSPTEYRADALCTKGENKAFSVDKGI</sequence>
<evidence type="ECO:0000259" key="4">
    <source>
        <dbReference type="PROSITE" id="PS01124"/>
    </source>
</evidence>
<dbReference type="GO" id="GO:0003700">
    <property type="term" value="F:DNA-binding transcription factor activity"/>
    <property type="evidence" value="ECO:0007669"/>
    <property type="project" value="InterPro"/>
</dbReference>
<name>A0AAE3IFI6_9FIRM</name>
<dbReference type="Pfam" id="PF02311">
    <property type="entry name" value="AraC_binding"/>
    <property type="match status" value="1"/>
</dbReference>
<dbReference type="InterPro" id="IPR037923">
    <property type="entry name" value="HTH-like"/>
</dbReference>
<dbReference type="PANTHER" id="PTHR43280">
    <property type="entry name" value="ARAC-FAMILY TRANSCRIPTIONAL REGULATOR"/>
    <property type="match status" value="1"/>
</dbReference>
<evidence type="ECO:0000256" key="3">
    <source>
        <dbReference type="ARBA" id="ARBA00023163"/>
    </source>
</evidence>
<dbReference type="GO" id="GO:0043565">
    <property type="term" value="F:sequence-specific DNA binding"/>
    <property type="evidence" value="ECO:0007669"/>
    <property type="project" value="InterPro"/>
</dbReference>
<dbReference type="CDD" id="cd06986">
    <property type="entry name" value="cupin_MmsR-like_N"/>
    <property type="match status" value="1"/>
</dbReference>
<protein>
    <submittedName>
        <fullName evidence="5">AraC family transcriptional regulator</fullName>
    </submittedName>
</protein>
<keyword evidence="1" id="KW-0805">Transcription regulation</keyword>
<dbReference type="InterPro" id="IPR018060">
    <property type="entry name" value="HTH_AraC"/>
</dbReference>
<dbReference type="Gene3D" id="2.60.120.280">
    <property type="entry name" value="Regulatory protein AraC"/>
    <property type="match status" value="1"/>
</dbReference>
<keyword evidence="3" id="KW-0804">Transcription</keyword>
<dbReference type="PRINTS" id="PR00032">
    <property type="entry name" value="HTHARAC"/>
</dbReference>
<evidence type="ECO:0000313" key="5">
    <source>
        <dbReference type="EMBL" id="MCU6705065.1"/>
    </source>
</evidence>
<keyword evidence="6" id="KW-1185">Reference proteome</keyword>
<dbReference type="RefSeq" id="WP_195249534.1">
    <property type="nucleotide sequence ID" value="NZ_JAOQJZ010000003.1"/>
</dbReference>